<dbReference type="GO" id="GO:0010017">
    <property type="term" value="P:red or far-red light signaling pathway"/>
    <property type="evidence" value="ECO:0007669"/>
    <property type="project" value="UniProtKB-ARBA"/>
</dbReference>
<feature type="region of interest" description="Disordered" evidence="10">
    <location>
        <begin position="609"/>
        <end position="769"/>
    </location>
</feature>
<dbReference type="GO" id="GO:0045892">
    <property type="term" value="P:negative regulation of DNA-templated transcription"/>
    <property type="evidence" value="ECO:0007669"/>
    <property type="project" value="UniProtKB-ARBA"/>
</dbReference>
<evidence type="ECO:0000256" key="1">
    <source>
        <dbReference type="ARBA" id="ARBA00004123"/>
    </source>
</evidence>
<evidence type="ECO:0000256" key="6">
    <source>
        <dbReference type="ARBA" id="ARBA00023163"/>
    </source>
</evidence>
<dbReference type="Pfam" id="PF06203">
    <property type="entry name" value="CCT"/>
    <property type="match status" value="1"/>
</dbReference>
<keyword evidence="4" id="KW-0805">Transcription regulation</keyword>
<proteinExistence type="inferred from homology"/>
<evidence type="ECO:0000256" key="3">
    <source>
        <dbReference type="ARBA" id="ARBA00023012"/>
    </source>
</evidence>
<dbReference type="PROSITE" id="PS50110">
    <property type="entry name" value="RESPONSE_REGULATORY"/>
    <property type="match status" value="1"/>
</dbReference>
<feature type="compositionally biased region" description="Polar residues" evidence="10">
    <location>
        <begin position="750"/>
        <end position="769"/>
    </location>
</feature>
<feature type="region of interest" description="Disordered" evidence="10">
    <location>
        <begin position="383"/>
        <end position="418"/>
    </location>
</feature>
<evidence type="ECO:0000313" key="14">
    <source>
        <dbReference type="Proteomes" id="UP001165190"/>
    </source>
</evidence>
<keyword evidence="7 9" id="KW-0539">Nucleus</keyword>
<dbReference type="SUPFAM" id="SSF52172">
    <property type="entry name" value="CheY-like"/>
    <property type="match status" value="1"/>
</dbReference>
<comment type="subcellular location">
    <subcellularLocation>
        <location evidence="1 9">Nucleus</location>
    </subcellularLocation>
</comment>
<dbReference type="AlphaFoldDB" id="A0A9W7LWI6"/>
<feature type="compositionally biased region" description="Polar residues" evidence="10">
    <location>
        <begin position="386"/>
        <end position="409"/>
    </location>
</feature>
<dbReference type="GO" id="GO:0005634">
    <property type="term" value="C:nucleus"/>
    <property type="evidence" value="ECO:0007669"/>
    <property type="project" value="UniProtKB-SubCell"/>
</dbReference>
<feature type="region of interest" description="Disordered" evidence="10">
    <location>
        <begin position="210"/>
        <end position="271"/>
    </location>
</feature>
<dbReference type="PROSITE" id="PS51017">
    <property type="entry name" value="CCT"/>
    <property type="match status" value="1"/>
</dbReference>
<dbReference type="GO" id="GO:0000160">
    <property type="term" value="P:phosphorelay signal transduction system"/>
    <property type="evidence" value="ECO:0007669"/>
    <property type="project" value="UniProtKB-KW"/>
</dbReference>
<dbReference type="InterPro" id="IPR011006">
    <property type="entry name" value="CheY-like_superfamily"/>
</dbReference>
<dbReference type="SMART" id="SM00448">
    <property type="entry name" value="REC"/>
    <property type="match status" value="1"/>
</dbReference>
<comment type="similarity">
    <text evidence="2">Belongs to the ARR-like family.</text>
</comment>
<name>A0A9W7LWI6_HIBTR</name>
<evidence type="ECO:0000259" key="11">
    <source>
        <dbReference type="PROSITE" id="PS50110"/>
    </source>
</evidence>
<feature type="domain" description="CCT" evidence="12">
    <location>
        <begin position="711"/>
        <end position="753"/>
    </location>
</feature>
<feature type="compositionally biased region" description="Basic and acidic residues" evidence="10">
    <location>
        <begin position="625"/>
        <end position="641"/>
    </location>
</feature>
<evidence type="ECO:0000256" key="9">
    <source>
        <dbReference type="PROSITE-ProRule" id="PRU00357"/>
    </source>
</evidence>
<evidence type="ECO:0000256" key="2">
    <source>
        <dbReference type="ARBA" id="ARBA00010330"/>
    </source>
</evidence>
<feature type="compositionally biased region" description="Polar residues" evidence="10">
    <location>
        <begin position="672"/>
        <end position="683"/>
    </location>
</feature>
<keyword evidence="3" id="KW-0902">Two-component regulatory system</keyword>
<gene>
    <name evidence="13" type="ORF">HRI_001642200</name>
</gene>
<comment type="caution">
    <text evidence="13">The sequence shown here is derived from an EMBL/GenBank/DDBJ whole genome shotgun (WGS) entry which is preliminary data.</text>
</comment>
<reference evidence="13" key="1">
    <citation type="submission" date="2023-05" db="EMBL/GenBank/DDBJ databases">
        <title>Genome and transcriptome analyses reveal genes involved in the formation of fine ridges on petal epidermal cells in Hibiscus trionum.</title>
        <authorList>
            <person name="Koshimizu S."/>
            <person name="Masuda S."/>
            <person name="Ishii T."/>
            <person name="Shirasu K."/>
            <person name="Hoshino A."/>
            <person name="Arita M."/>
        </authorList>
    </citation>
    <scope>NUCLEOTIDE SEQUENCE</scope>
    <source>
        <strain evidence="13">Hamamatsu line</strain>
    </source>
</reference>
<evidence type="ECO:0000256" key="4">
    <source>
        <dbReference type="ARBA" id="ARBA00023015"/>
    </source>
</evidence>
<dbReference type="GO" id="GO:0009736">
    <property type="term" value="P:cytokinin-activated signaling pathway"/>
    <property type="evidence" value="ECO:0007669"/>
    <property type="project" value="InterPro"/>
</dbReference>
<sequence length="769" mass="83729">MNSDSDGDKGLRELNLQLYDVNERNPNGVVAEEHVALEGDDLKVNKIAPNEEDCHVGAVQPPAVLQMSQQQPRSALGCWERFLHQSSIKVLLVENDDSTRHVVTALLRNCRYEVIEAANGFQALKILEDLTNHIDLVLTEVVMPCLSGIVLLSKIMSHKTRKNVPVIMMSSHDSIGIVFKCLSKGAVDFLVKPIRKNELKNLWQHVWRRCHSSSGSGSGSESGTRTEKSEKSESVENSDNSGSNDDEDNGNTVLIVGDGSDDGSGTQSSWTKQAVEIESPHPVSPCDRIAECSDSTCAQVIHSNAEASGNKGVPATAARGCQELDEQLDNVATGKDQDKHMVGNVGSQREHPVEVPIQTVVAKQLNLLETSLSKFNEQIDKRQLDLDSQSPSDKLNSEAADQTGITSKTTDLKKESAEYEASNRISKISNRNDKTINDSKEAPSIEHGLKRLRSVQDAGTVFRDERNVLRRSDSSAFLRYNTASTANKVPVVNIGSSSSHDSKLELTRKGSVCDGQSDLVNDLPNPCSNFGSNNIDMASTTSNNFAKPAVLKNKSPASSTFRSSHPSATFKPMKNDLLNATQKVLLDKADGVATHRELEMLHLPHHYDHHQHLAQGMQQKQQRQPAEHDSLSLKKMAEDAPHCGSSNAANYSVNGSASGSNHASNGPNGSSTAVDTLGTNLESDNGIAGKSGSGDVSGSGSKVDQSKSAHREAALTKFRQKRKDRCFRRKVRYQSRKHLAQQRPRIQGQFVRQTMNANDPASEGNSSDK</sequence>
<dbReference type="Gene3D" id="3.40.50.2300">
    <property type="match status" value="1"/>
</dbReference>
<evidence type="ECO:0000256" key="7">
    <source>
        <dbReference type="ARBA" id="ARBA00023242"/>
    </source>
</evidence>
<feature type="domain" description="Response regulatory" evidence="11">
    <location>
        <begin position="89"/>
        <end position="207"/>
    </location>
</feature>
<dbReference type="GO" id="GO:0007623">
    <property type="term" value="P:circadian rhythm"/>
    <property type="evidence" value="ECO:0007669"/>
    <property type="project" value="UniProtKB-ARBA"/>
</dbReference>
<evidence type="ECO:0000259" key="12">
    <source>
        <dbReference type="PROSITE" id="PS51017"/>
    </source>
</evidence>
<dbReference type="Pfam" id="PF00072">
    <property type="entry name" value="Response_reg"/>
    <property type="match status" value="1"/>
</dbReference>
<dbReference type="PANTHER" id="PTHR43874:SF125">
    <property type="entry name" value="TWO-COMPONENT RESPONSE REGULATOR-LIKE APRR7"/>
    <property type="match status" value="1"/>
</dbReference>
<keyword evidence="14" id="KW-1185">Reference proteome</keyword>
<dbReference type="InterPro" id="IPR010402">
    <property type="entry name" value="CCT_domain"/>
</dbReference>
<keyword evidence="5" id="KW-0090">Biological rhythms</keyword>
<dbReference type="OrthoDB" id="60033at2759"/>
<accession>A0A9W7LWI6</accession>
<dbReference type="PANTHER" id="PTHR43874">
    <property type="entry name" value="TWO-COMPONENT RESPONSE REGULATOR"/>
    <property type="match status" value="1"/>
</dbReference>
<feature type="compositionally biased region" description="Low complexity" evidence="10">
    <location>
        <begin position="652"/>
        <end position="671"/>
    </location>
</feature>
<feature type="compositionally biased region" description="Basic residues" evidence="10">
    <location>
        <begin position="718"/>
        <end position="740"/>
    </location>
</feature>
<feature type="compositionally biased region" description="Basic and acidic residues" evidence="10">
    <location>
        <begin position="704"/>
        <end position="714"/>
    </location>
</feature>
<protein>
    <submittedName>
        <fullName evidence="13">Pseudo-response regulator 7</fullName>
    </submittedName>
</protein>
<evidence type="ECO:0000256" key="10">
    <source>
        <dbReference type="SAM" id="MobiDB-lite"/>
    </source>
</evidence>
<feature type="compositionally biased region" description="Low complexity" evidence="10">
    <location>
        <begin position="212"/>
        <end position="223"/>
    </location>
</feature>
<dbReference type="InterPro" id="IPR045279">
    <property type="entry name" value="ARR-like"/>
</dbReference>
<dbReference type="InterPro" id="IPR001789">
    <property type="entry name" value="Sig_transdc_resp-reg_receiver"/>
</dbReference>
<dbReference type="EMBL" id="BSYR01000016">
    <property type="protein sequence ID" value="GMI79729.1"/>
    <property type="molecule type" value="Genomic_DNA"/>
</dbReference>
<comment type="caution">
    <text evidence="8">Lacks conserved residue(s) required for the propagation of feature annotation.</text>
</comment>
<keyword evidence="6" id="KW-0804">Transcription</keyword>
<evidence type="ECO:0000313" key="13">
    <source>
        <dbReference type="EMBL" id="GMI79729.1"/>
    </source>
</evidence>
<dbReference type="FunFam" id="3.40.50.2300:FF:000214">
    <property type="entry name" value="Two-component response regulator-like PRR37"/>
    <property type="match status" value="1"/>
</dbReference>
<feature type="compositionally biased region" description="Basic and acidic residues" evidence="10">
    <location>
        <begin position="224"/>
        <end position="234"/>
    </location>
</feature>
<organism evidence="13 14">
    <name type="scientific">Hibiscus trionum</name>
    <name type="common">Flower of an hour</name>
    <dbReference type="NCBI Taxonomy" id="183268"/>
    <lineage>
        <taxon>Eukaryota</taxon>
        <taxon>Viridiplantae</taxon>
        <taxon>Streptophyta</taxon>
        <taxon>Embryophyta</taxon>
        <taxon>Tracheophyta</taxon>
        <taxon>Spermatophyta</taxon>
        <taxon>Magnoliopsida</taxon>
        <taxon>eudicotyledons</taxon>
        <taxon>Gunneridae</taxon>
        <taxon>Pentapetalae</taxon>
        <taxon>rosids</taxon>
        <taxon>malvids</taxon>
        <taxon>Malvales</taxon>
        <taxon>Malvaceae</taxon>
        <taxon>Malvoideae</taxon>
        <taxon>Hibiscus</taxon>
    </lineage>
</organism>
<evidence type="ECO:0000256" key="8">
    <source>
        <dbReference type="PROSITE-ProRule" id="PRU00169"/>
    </source>
</evidence>
<evidence type="ECO:0000256" key="5">
    <source>
        <dbReference type="ARBA" id="ARBA00023108"/>
    </source>
</evidence>
<dbReference type="Proteomes" id="UP001165190">
    <property type="component" value="Unassembled WGS sequence"/>
</dbReference>